<reference evidence="1 2" key="1">
    <citation type="submission" date="2020-08" db="EMBL/GenBank/DDBJ databases">
        <title>Complete genome sequence of Entomobacter blattae G55GP.</title>
        <authorList>
            <person name="Poehlein A."/>
            <person name="Guzman J."/>
            <person name="Daniel R."/>
            <person name="Vilcinskas A."/>
        </authorList>
    </citation>
    <scope>NUCLEOTIDE SEQUENCE [LARGE SCALE GENOMIC DNA]</scope>
    <source>
        <strain evidence="1 2">G55GP</strain>
    </source>
</reference>
<dbReference type="EMBL" id="CP060244">
    <property type="protein sequence ID" value="QNT78185.1"/>
    <property type="molecule type" value="Genomic_DNA"/>
</dbReference>
<dbReference type="Proteomes" id="UP000516349">
    <property type="component" value="Chromosome"/>
</dbReference>
<name>A0A7H1NQX5_9PROT</name>
<dbReference type="AlphaFoldDB" id="A0A7H1NQX5"/>
<gene>
    <name evidence="1" type="ORF">JGUZn3_09540</name>
</gene>
<protein>
    <submittedName>
        <fullName evidence="1">Uncharacterized protein</fullName>
    </submittedName>
</protein>
<accession>A0A7H1NQX5</accession>
<dbReference type="KEGG" id="ebla:JGUZn3_09540"/>
<sequence>MFPLIACQPLSPVNKIGSLKDSMVEDDMLEREVILIIPLPLLTDFRQISDSPLAVFS</sequence>
<evidence type="ECO:0000313" key="2">
    <source>
        <dbReference type="Proteomes" id="UP000516349"/>
    </source>
</evidence>
<dbReference type="RefSeq" id="WP_203414532.1">
    <property type="nucleotide sequence ID" value="NZ_CP060244.1"/>
</dbReference>
<proteinExistence type="predicted"/>
<evidence type="ECO:0000313" key="1">
    <source>
        <dbReference type="EMBL" id="QNT78185.1"/>
    </source>
</evidence>
<organism evidence="1 2">
    <name type="scientific">Entomobacter blattae</name>
    <dbReference type="NCBI Taxonomy" id="2762277"/>
    <lineage>
        <taxon>Bacteria</taxon>
        <taxon>Pseudomonadati</taxon>
        <taxon>Pseudomonadota</taxon>
        <taxon>Alphaproteobacteria</taxon>
        <taxon>Acetobacterales</taxon>
        <taxon>Acetobacteraceae</taxon>
        <taxon>Entomobacter</taxon>
    </lineage>
</organism>
<keyword evidence="2" id="KW-1185">Reference proteome</keyword>